<evidence type="ECO:0000256" key="7">
    <source>
        <dbReference type="SAM" id="Phobius"/>
    </source>
</evidence>
<feature type="domain" description="Type II secretion system protein GspF" evidence="8">
    <location>
        <begin position="161"/>
        <end position="287"/>
    </location>
</feature>
<evidence type="ECO:0000256" key="1">
    <source>
        <dbReference type="ARBA" id="ARBA00004651"/>
    </source>
</evidence>
<dbReference type="GO" id="GO:0005886">
    <property type="term" value="C:plasma membrane"/>
    <property type="evidence" value="ECO:0007669"/>
    <property type="project" value="UniProtKB-SubCell"/>
</dbReference>
<feature type="transmembrane region" description="Helical" evidence="7">
    <location>
        <begin position="270"/>
        <end position="293"/>
    </location>
</feature>
<feature type="transmembrane region" description="Helical" evidence="7">
    <location>
        <begin position="6"/>
        <end position="23"/>
    </location>
</feature>
<evidence type="ECO:0000256" key="3">
    <source>
        <dbReference type="ARBA" id="ARBA00022692"/>
    </source>
</evidence>
<keyword evidence="4 7" id="KW-1133">Transmembrane helix</keyword>
<keyword evidence="2" id="KW-1003">Cell membrane</keyword>
<dbReference type="Pfam" id="PF00482">
    <property type="entry name" value="T2SSF"/>
    <property type="match status" value="1"/>
</dbReference>
<feature type="transmembrane region" description="Helical" evidence="7">
    <location>
        <begin position="103"/>
        <end position="123"/>
    </location>
</feature>
<comment type="subcellular location">
    <subcellularLocation>
        <location evidence="1">Cell membrane</location>
        <topology evidence="1">Multi-pass membrane protein</topology>
    </subcellularLocation>
</comment>
<keyword evidence="5 7" id="KW-0472">Membrane</keyword>
<evidence type="ECO:0000313" key="10">
    <source>
        <dbReference type="Proteomes" id="UP001212602"/>
    </source>
</evidence>
<comment type="caution">
    <text evidence="9">The sequence shown here is derived from an EMBL/GenBank/DDBJ whole genome shotgun (WGS) entry which is preliminary data.</text>
</comment>
<keyword evidence="10" id="KW-1185">Reference proteome</keyword>
<proteinExistence type="predicted"/>
<keyword evidence="6" id="KW-0175">Coiled coil</keyword>
<feature type="transmembrane region" description="Helical" evidence="7">
    <location>
        <begin position="129"/>
        <end position="147"/>
    </location>
</feature>
<accession>A0AAE3T0F9</accession>
<evidence type="ECO:0000256" key="2">
    <source>
        <dbReference type="ARBA" id="ARBA00022475"/>
    </source>
</evidence>
<dbReference type="PANTHER" id="PTHR35007:SF1">
    <property type="entry name" value="PILUS ASSEMBLY PROTEIN"/>
    <property type="match status" value="1"/>
</dbReference>
<feature type="coiled-coil region" evidence="6">
    <location>
        <begin position="240"/>
        <end position="267"/>
    </location>
</feature>
<dbReference type="InterPro" id="IPR018076">
    <property type="entry name" value="T2SS_GspF_dom"/>
</dbReference>
<dbReference type="EMBL" id="JAQIPB010000008">
    <property type="protein sequence ID" value="MDA7418172.1"/>
    <property type="molecule type" value="Genomic_DNA"/>
</dbReference>
<evidence type="ECO:0000256" key="5">
    <source>
        <dbReference type="ARBA" id="ARBA00023136"/>
    </source>
</evidence>
<gene>
    <name evidence="9" type="ORF">PGB34_17540</name>
</gene>
<feature type="transmembrane region" description="Helical" evidence="7">
    <location>
        <begin position="305"/>
        <end position="325"/>
    </location>
</feature>
<protein>
    <submittedName>
        <fullName evidence="9">Type II secretion system F family protein</fullName>
    </submittedName>
</protein>
<dbReference type="AlphaFoldDB" id="A0AAE3T0F9"/>
<dbReference type="PANTHER" id="PTHR35007">
    <property type="entry name" value="INTEGRAL MEMBRANE PROTEIN-RELATED"/>
    <property type="match status" value="1"/>
</dbReference>
<evidence type="ECO:0000313" key="9">
    <source>
        <dbReference type="EMBL" id="MDA7418172.1"/>
    </source>
</evidence>
<dbReference type="Proteomes" id="UP001212602">
    <property type="component" value="Unassembled WGS sequence"/>
</dbReference>
<organism evidence="9 10">
    <name type="scientific">Xenophilus arseniciresistens</name>
    <dbReference type="NCBI Taxonomy" id="1283306"/>
    <lineage>
        <taxon>Bacteria</taxon>
        <taxon>Pseudomonadati</taxon>
        <taxon>Pseudomonadota</taxon>
        <taxon>Betaproteobacteria</taxon>
        <taxon>Burkholderiales</taxon>
        <taxon>Comamonadaceae</taxon>
        <taxon>Xenophilus</taxon>
    </lineage>
</organism>
<reference evidence="9" key="1">
    <citation type="submission" date="2023-01" db="EMBL/GenBank/DDBJ databases">
        <title>Xenophilus mangrovi sp. nov., isolated from soil of Mangrove nature reserve.</title>
        <authorList>
            <person name="Xu S."/>
            <person name="Liu Z."/>
            <person name="Xu Y."/>
        </authorList>
    </citation>
    <scope>NUCLEOTIDE SEQUENCE</scope>
    <source>
        <strain evidence="9">YW8</strain>
    </source>
</reference>
<evidence type="ECO:0000259" key="8">
    <source>
        <dbReference type="Pfam" id="PF00482"/>
    </source>
</evidence>
<name>A0AAE3T0F9_9BURK</name>
<keyword evidence="3 7" id="KW-0812">Transmembrane</keyword>
<dbReference type="RefSeq" id="WP_271429382.1">
    <property type="nucleotide sequence ID" value="NZ_JAQIPB010000008.1"/>
</dbReference>
<evidence type="ECO:0000256" key="4">
    <source>
        <dbReference type="ARBA" id="ARBA00022989"/>
    </source>
</evidence>
<sequence length="328" mass="34944">MSERLLVVLALALLLAAAGLWLWHLSARGRERAAVGAHLERQLRMPAGGAAEAPAPWMREPAQFLDEAAGAMPQDGQGGARGQGLAGISLALPGWLAGAVKPATLLLGVVAAALVTMGASFALGPVAAVAAAVLCAVFGLFLIWLAVQRFRRTLVRQLPTFIDAMVRLITIGNSTHAAFQLSIPSAGEPLRGYLEKASSLVRGGVELDQALHQMARTVRIEEMYLLAAILGLGVRYGGRADLLLERVANFMRDREQAEQELTALSAETRLSAWILGLLPVAVGLAIVMLNAAYFMRMWQDDSGRMMIYGAAGLQVAGALMLYRLARLS</sequence>
<evidence type="ECO:0000256" key="6">
    <source>
        <dbReference type="SAM" id="Coils"/>
    </source>
</evidence>